<gene>
    <name evidence="1" type="ORF">Cpap_3674</name>
</gene>
<dbReference type="CDD" id="cd09757">
    <property type="entry name" value="Cas8c_I-C"/>
    <property type="match status" value="1"/>
</dbReference>
<dbReference type="NCBIfam" id="TIGR01863">
    <property type="entry name" value="cas_Csd1"/>
    <property type="match status" value="1"/>
</dbReference>
<evidence type="ECO:0000313" key="2">
    <source>
        <dbReference type="Proteomes" id="UP000003860"/>
    </source>
</evidence>
<comment type="caution">
    <text evidence="1">The sequence shown here is derived from an EMBL/GenBank/DDBJ whole genome shotgun (WGS) entry which is preliminary data.</text>
</comment>
<keyword evidence="2" id="KW-1185">Reference proteome</keyword>
<reference evidence="1" key="1">
    <citation type="submission" date="2009-07" db="EMBL/GenBank/DDBJ databases">
        <authorList>
            <consortium name="US DOE Joint Genome Institute (JGI-PGF)"/>
            <person name="Lucas S."/>
            <person name="Copeland A."/>
            <person name="Lapidus A."/>
            <person name="Glavina del Rio T."/>
            <person name="Tice H."/>
            <person name="Bruce D."/>
            <person name="Goodwin L."/>
            <person name="Pitluck S."/>
            <person name="Larimer F."/>
            <person name="Land M.L."/>
            <person name="Mouttaki H."/>
            <person name="He Z."/>
            <person name="Zhou J."/>
            <person name="Hemme C.L."/>
        </authorList>
    </citation>
    <scope>NUCLEOTIDE SEQUENCE [LARGE SCALE GENOMIC DNA]</scope>
    <source>
        <strain evidence="1">DSM 2782</strain>
    </source>
</reference>
<dbReference type="STRING" id="588581.Cpap_3674"/>
<dbReference type="Proteomes" id="UP000003860">
    <property type="component" value="Unassembled WGS sequence"/>
</dbReference>
<dbReference type="OrthoDB" id="5389988at2"/>
<evidence type="ECO:0000313" key="1">
    <source>
        <dbReference type="EMBL" id="EGD49242.1"/>
    </source>
</evidence>
<proteinExistence type="predicted"/>
<reference evidence="1" key="2">
    <citation type="submission" date="2011-01" db="EMBL/GenBank/DDBJ databases">
        <title>The Non-contiguous Finished genome of Clostridium papyrosolvens.</title>
        <authorList>
            <person name="Lucas S."/>
            <person name="Copeland A."/>
            <person name="Lapidus A."/>
            <person name="Cheng J.-F."/>
            <person name="Goodwin L."/>
            <person name="Pitluck S."/>
            <person name="Misra M."/>
            <person name="Chertkov O."/>
            <person name="Detter J.C."/>
            <person name="Han C."/>
            <person name="Tapia R."/>
            <person name="Land M."/>
            <person name="Hauser L."/>
            <person name="Kyrpides N."/>
            <person name="Ivanova N."/>
            <person name="Pagani I."/>
            <person name="Mouttaki H."/>
            <person name="He Z."/>
            <person name="Zhou J."/>
            <person name="Hemme C.L."/>
            <person name="Woyke T."/>
        </authorList>
    </citation>
    <scope>NUCLEOTIDE SEQUENCE [LARGE SCALE GENOMIC DNA]</scope>
    <source>
        <strain evidence="1">DSM 2782</strain>
    </source>
</reference>
<dbReference type="Pfam" id="PF09709">
    <property type="entry name" value="Cas_Csd1"/>
    <property type="match status" value="1"/>
</dbReference>
<dbReference type="EMBL" id="ACXX02000002">
    <property type="protein sequence ID" value="EGD49242.1"/>
    <property type="molecule type" value="Genomic_DNA"/>
</dbReference>
<dbReference type="AlphaFoldDB" id="F1T9R0"/>
<name>F1T9R0_9FIRM</name>
<sequence>MGWINKLYDTYENCISEVGKPRTDGKTPLLPVAHSTQNAQIEVVIDIKGIFRRARILEKEEQVTIIPVTEDSATRSGKYPPPHPLCDKLQYVAGDFSENVEKEKGEDFFNKYIEQLEDWCSSVHKNKKVCAVFEYLKKKKLIKDLAEHKVLSCDDSGNLTKDIKLGTVSQIDAFIRFRVEDTENPSSETAVWLDNEIYKSYIEYYLNKEKSTDLCYVKGEGIPYSEKHPSKVRNSGDKAKLISANDESGFTYRGRFGDKKQAVIVSYEVSQKAHNAIRWLIDIQGYRFGNPKDGEEVIVAWGTNKQKVPPLLVDTDDIFGEEEDSLPIVSTHKEYAQRLNKAIAGYGCEIDSNTDIVIIGLNSATTGRLSITYYKELNGLDFLNRIEKWHNTCSWRHSYKRIQDGTDEKGKNKYKTIDFIGAPAPKEIIRIAFGVERNERLEVDDKLMKSTIERLLPCIIDGARLPYNIVNSAVNRASNPISMNSFNWEKTLSIACSLVKKYRNDKYEKEEWDMALDENQNDRSYLFGRLLAIAQEIESWAISTTGEKRDTNAERLMHQFKLHPYKTWGIITNKLRPYITRLGDKGKKNIELMTKVNSMIPYEDFISSESLKDSYILGYYCQRQVFIDEMNRRVAEKKEKKLENIN</sequence>
<organism evidence="1 2">
    <name type="scientific">Ruminiclostridium papyrosolvens DSM 2782</name>
    <dbReference type="NCBI Taxonomy" id="588581"/>
    <lineage>
        <taxon>Bacteria</taxon>
        <taxon>Bacillati</taxon>
        <taxon>Bacillota</taxon>
        <taxon>Clostridia</taxon>
        <taxon>Eubacteriales</taxon>
        <taxon>Oscillospiraceae</taxon>
        <taxon>Ruminiclostridium</taxon>
    </lineage>
</organism>
<protein>
    <submittedName>
        <fullName evidence="1">CRISPR-associated protein, Csd1 family</fullName>
    </submittedName>
</protein>
<accession>F1T9R0</accession>
<dbReference type="InterPro" id="IPR010144">
    <property type="entry name" value="CRISPR-assoc_prot_Csd1-typ"/>
</dbReference>
<dbReference type="eggNOG" id="COG5632">
    <property type="taxonomic scope" value="Bacteria"/>
</dbReference>